<sequence>MTADEIVKEITRRAWSFGVAVLLAPAESVKNGNIRSGGWFDGDSAQPVLATAASGDPSSWIGTLLHEYCHLTQWAEGAPIWKGADGWGKVGPWLDGKQVRGVEAAIADVRELEADCERRTVRLIREMNAPVDLDEYIRAANSYVHFYNVMAETRKWYAEGRGPYSVPEVLAAANPTLDADFRKTPAKLRKLLLTCV</sequence>
<dbReference type="RefSeq" id="WP_386811190.1">
    <property type="nucleotide sequence ID" value="NZ_JBHTIH010000002.1"/>
</dbReference>
<dbReference type="Proteomes" id="UP001597090">
    <property type="component" value="Unassembled WGS sequence"/>
</dbReference>
<keyword evidence="2" id="KW-1185">Reference proteome</keyword>
<comment type="caution">
    <text evidence="1">The sequence shown here is derived from an EMBL/GenBank/DDBJ whole genome shotgun (WGS) entry which is preliminary data.</text>
</comment>
<organism evidence="1 2">
    <name type="scientific">Lysobacter koreensis</name>
    <dbReference type="NCBI Taxonomy" id="266122"/>
    <lineage>
        <taxon>Bacteria</taxon>
        <taxon>Pseudomonadati</taxon>
        <taxon>Pseudomonadota</taxon>
        <taxon>Gammaproteobacteria</taxon>
        <taxon>Lysobacterales</taxon>
        <taxon>Lysobacteraceae</taxon>
        <taxon>Lysobacter</taxon>
    </lineage>
</organism>
<reference evidence="2" key="1">
    <citation type="journal article" date="2019" name="Int. J. Syst. Evol. Microbiol.">
        <title>The Global Catalogue of Microorganisms (GCM) 10K type strain sequencing project: providing services to taxonomists for standard genome sequencing and annotation.</title>
        <authorList>
            <consortium name="The Broad Institute Genomics Platform"/>
            <consortium name="The Broad Institute Genome Sequencing Center for Infectious Disease"/>
            <person name="Wu L."/>
            <person name="Ma J."/>
        </authorList>
    </citation>
    <scope>NUCLEOTIDE SEQUENCE [LARGE SCALE GENOMIC DNA]</scope>
    <source>
        <strain evidence="2">CCUG 55491</strain>
    </source>
</reference>
<evidence type="ECO:0000313" key="2">
    <source>
        <dbReference type="Proteomes" id="UP001597090"/>
    </source>
</evidence>
<dbReference type="EMBL" id="JBHTIH010000002">
    <property type="protein sequence ID" value="MFD0738258.1"/>
    <property type="molecule type" value="Genomic_DNA"/>
</dbReference>
<gene>
    <name evidence="1" type="ORF">ACFQZQ_03005</name>
</gene>
<proteinExistence type="predicted"/>
<protein>
    <submittedName>
        <fullName evidence="1">Uncharacterized protein</fullName>
    </submittedName>
</protein>
<name>A0ABW2YJ16_9GAMM</name>
<evidence type="ECO:0000313" key="1">
    <source>
        <dbReference type="EMBL" id="MFD0738258.1"/>
    </source>
</evidence>
<accession>A0ABW2YJ16</accession>